<accession>A0ABR6IYL1</accession>
<proteinExistence type="predicted"/>
<protein>
    <submittedName>
        <fullName evidence="1">Uncharacterized protein</fullName>
    </submittedName>
</protein>
<dbReference type="Proteomes" id="UP000551353">
    <property type="component" value="Unassembled WGS sequence"/>
</dbReference>
<name>A0ABR6IYL1_9HYPH</name>
<comment type="caution">
    <text evidence="1">The sequence shown here is derived from an EMBL/GenBank/DDBJ whole genome shotgun (WGS) entry which is preliminary data.</text>
</comment>
<evidence type="ECO:0000313" key="1">
    <source>
        <dbReference type="EMBL" id="MBB4233007.1"/>
    </source>
</evidence>
<reference evidence="1 2" key="1">
    <citation type="submission" date="2020-08" db="EMBL/GenBank/DDBJ databases">
        <title>Genomic Encyclopedia of Type Strains, Phase IV (KMG-V): Genome sequencing to study the core and pangenomes of soil and plant-associated prokaryotes.</title>
        <authorList>
            <person name="Whitman W."/>
        </authorList>
    </citation>
    <scope>NUCLEOTIDE SEQUENCE [LARGE SCALE GENOMIC DNA]</scope>
    <source>
        <strain evidence="1 2">SEMIA 4087</strain>
    </source>
</reference>
<keyword evidence="2" id="KW-1185">Reference proteome</keyword>
<gene>
    <name evidence="1" type="ORF">GGD56_006907</name>
</gene>
<sequence>MEETGHFLRRLQITIRIPFTLEADVVDGASRADAGDDILQLPAVRGTVRLTGG</sequence>
<dbReference type="EMBL" id="JACIFX010000022">
    <property type="protein sequence ID" value="MBB4233007.1"/>
    <property type="molecule type" value="Genomic_DNA"/>
</dbReference>
<evidence type="ECO:0000313" key="2">
    <source>
        <dbReference type="Proteomes" id="UP000551353"/>
    </source>
</evidence>
<organism evidence="1 2">
    <name type="scientific">Rhizobium mongolense</name>
    <dbReference type="NCBI Taxonomy" id="57676"/>
    <lineage>
        <taxon>Bacteria</taxon>
        <taxon>Pseudomonadati</taxon>
        <taxon>Pseudomonadota</taxon>
        <taxon>Alphaproteobacteria</taxon>
        <taxon>Hyphomicrobiales</taxon>
        <taxon>Rhizobiaceae</taxon>
        <taxon>Rhizobium/Agrobacterium group</taxon>
        <taxon>Rhizobium</taxon>
    </lineage>
</organism>